<dbReference type="RefSeq" id="WP_092707545.1">
    <property type="nucleotide sequence ID" value="NZ_FMAG01000001.1"/>
</dbReference>
<dbReference type="Proteomes" id="UP000199101">
    <property type="component" value="Unassembled WGS sequence"/>
</dbReference>
<sequence length="259" mass="27594">MGYQEKFRLNGERAVVTGGGRAIGLCCVEALAEAGAAVVVIERDEADARGALVLRDKGYDIDLRTGDVTDSARMEAIATEFADGGRAATILVNNAGIGQSGIPSQDVSDADWLRMMDVNVNGVFWCSRAFGRYMIARKRGAIVNLGSMSGIICNRPQPQTQTPYNVSKAAVHHLTRSMAAEWAEHGVRVNAVAPTYIETPMVMAVEANRERIPAWLADTPMGRMGTPEEVASAVLFLASGAASLMTGAIVNVDAGFTCW</sequence>
<proteinExistence type="inferred from homology"/>
<comment type="similarity">
    <text evidence="1">Belongs to the short-chain dehydrogenases/reductases (SDR) family.</text>
</comment>
<dbReference type="InterPro" id="IPR020904">
    <property type="entry name" value="Sc_DH/Rdtase_CS"/>
</dbReference>
<keyword evidence="2" id="KW-0560">Oxidoreductase</keyword>
<organism evidence="3 4">
    <name type="scientific">Rhizobium multihospitium</name>
    <dbReference type="NCBI Taxonomy" id="410764"/>
    <lineage>
        <taxon>Bacteria</taxon>
        <taxon>Pseudomonadati</taxon>
        <taxon>Pseudomonadota</taxon>
        <taxon>Alphaproteobacteria</taxon>
        <taxon>Hyphomicrobiales</taxon>
        <taxon>Rhizobiaceae</taxon>
        <taxon>Rhizobium/Agrobacterium group</taxon>
        <taxon>Rhizobium</taxon>
    </lineage>
</organism>
<dbReference type="PANTHER" id="PTHR42760">
    <property type="entry name" value="SHORT-CHAIN DEHYDROGENASES/REDUCTASES FAMILY MEMBER"/>
    <property type="match status" value="1"/>
</dbReference>
<dbReference type="GO" id="GO:0005975">
    <property type="term" value="P:carbohydrate metabolic process"/>
    <property type="evidence" value="ECO:0007669"/>
    <property type="project" value="UniProtKB-ARBA"/>
</dbReference>
<evidence type="ECO:0000256" key="2">
    <source>
        <dbReference type="ARBA" id="ARBA00023002"/>
    </source>
</evidence>
<protein>
    <submittedName>
        <fullName evidence="3">NAD(P)-dependent dehydrogenase, short-chain alcohol dehydrogenase family</fullName>
    </submittedName>
</protein>
<dbReference type="PRINTS" id="PR00081">
    <property type="entry name" value="GDHRDH"/>
</dbReference>
<evidence type="ECO:0000313" key="3">
    <source>
        <dbReference type="EMBL" id="SCB13654.1"/>
    </source>
</evidence>
<dbReference type="STRING" id="410764.GA0061103_1992"/>
<dbReference type="Gene3D" id="3.40.50.720">
    <property type="entry name" value="NAD(P)-binding Rossmann-like Domain"/>
    <property type="match status" value="1"/>
</dbReference>
<dbReference type="SUPFAM" id="SSF51735">
    <property type="entry name" value="NAD(P)-binding Rossmann-fold domains"/>
    <property type="match status" value="1"/>
</dbReference>
<dbReference type="AlphaFoldDB" id="A0A1C3UDY8"/>
<evidence type="ECO:0000313" key="4">
    <source>
        <dbReference type="Proteomes" id="UP000199101"/>
    </source>
</evidence>
<dbReference type="PROSITE" id="PS00061">
    <property type="entry name" value="ADH_SHORT"/>
    <property type="match status" value="1"/>
</dbReference>
<dbReference type="InterPro" id="IPR002347">
    <property type="entry name" value="SDR_fam"/>
</dbReference>
<evidence type="ECO:0000256" key="1">
    <source>
        <dbReference type="ARBA" id="ARBA00006484"/>
    </source>
</evidence>
<dbReference type="EMBL" id="FMAG01000001">
    <property type="protein sequence ID" value="SCB13654.1"/>
    <property type="molecule type" value="Genomic_DNA"/>
</dbReference>
<dbReference type="Pfam" id="PF13561">
    <property type="entry name" value="adh_short_C2"/>
    <property type="match status" value="1"/>
</dbReference>
<keyword evidence="4" id="KW-1185">Reference proteome</keyword>
<accession>A0A1C3UDY8</accession>
<gene>
    <name evidence="3" type="ORF">GA0061103_1992</name>
</gene>
<dbReference type="GO" id="GO:0016616">
    <property type="term" value="F:oxidoreductase activity, acting on the CH-OH group of donors, NAD or NADP as acceptor"/>
    <property type="evidence" value="ECO:0007669"/>
    <property type="project" value="UniProtKB-ARBA"/>
</dbReference>
<dbReference type="FunFam" id="3.40.50.720:FF:000240">
    <property type="entry name" value="SDR family oxidoreductase"/>
    <property type="match status" value="1"/>
</dbReference>
<dbReference type="CDD" id="cd05233">
    <property type="entry name" value="SDR_c"/>
    <property type="match status" value="1"/>
</dbReference>
<reference evidence="4" key="1">
    <citation type="submission" date="2016-08" db="EMBL/GenBank/DDBJ databases">
        <authorList>
            <person name="Varghese N."/>
            <person name="Submissions Spin"/>
        </authorList>
    </citation>
    <scope>NUCLEOTIDE SEQUENCE [LARGE SCALE GENOMIC DNA]</scope>
    <source>
        <strain evidence="4">HAMBI 2975</strain>
    </source>
</reference>
<dbReference type="PRINTS" id="PR00080">
    <property type="entry name" value="SDRFAMILY"/>
</dbReference>
<dbReference type="PANTHER" id="PTHR42760:SF115">
    <property type="entry name" value="3-OXOACYL-[ACYL-CARRIER-PROTEIN] REDUCTASE FABG"/>
    <property type="match status" value="1"/>
</dbReference>
<dbReference type="OrthoDB" id="9796652at2"/>
<dbReference type="InterPro" id="IPR036291">
    <property type="entry name" value="NAD(P)-bd_dom_sf"/>
</dbReference>
<name>A0A1C3UDY8_9HYPH</name>